<gene>
    <name evidence="2" type="ORF">HAHE_29460</name>
</gene>
<accession>A0ABM7RGR3</accession>
<evidence type="ECO:0000256" key="1">
    <source>
        <dbReference type="SAM" id="Phobius"/>
    </source>
</evidence>
<feature type="transmembrane region" description="Helical" evidence="1">
    <location>
        <begin position="38"/>
        <end position="62"/>
    </location>
</feature>
<sequence length="106" mass="11729">MINEVRRYRWLQVLRILSALLVWPGAELVPDLWALPLVIWATLNFAGLLVLLPILFIIGLGAGAAQADWMSDSFEFIVFIAIPTAASIIFASVSRRRSCQTSSLSV</sequence>
<dbReference type="Proteomes" id="UP001374893">
    <property type="component" value="Chromosome"/>
</dbReference>
<keyword evidence="1" id="KW-1133">Transmembrane helix</keyword>
<evidence type="ECO:0000313" key="3">
    <source>
        <dbReference type="Proteomes" id="UP001374893"/>
    </source>
</evidence>
<protein>
    <submittedName>
        <fullName evidence="2">Uncharacterized protein</fullName>
    </submittedName>
</protein>
<dbReference type="EMBL" id="AP024702">
    <property type="protein sequence ID" value="BCX49038.1"/>
    <property type="molecule type" value="Genomic_DNA"/>
</dbReference>
<dbReference type="RefSeq" id="WP_338685475.1">
    <property type="nucleotide sequence ID" value="NZ_AP024702.1"/>
</dbReference>
<feature type="transmembrane region" description="Helical" evidence="1">
    <location>
        <begin position="74"/>
        <end position="93"/>
    </location>
</feature>
<keyword evidence="1" id="KW-0472">Membrane</keyword>
<keyword evidence="1" id="KW-0812">Transmembrane</keyword>
<proteinExistence type="predicted"/>
<reference evidence="2 3" key="1">
    <citation type="submission" date="2021-06" db="EMBL/GenBank/DDBJ databases">
        <title>Complete genome of Haloferula helveola possessing various polysaccharide degrading enzymes.</title>
        <authorList>
            <person name="Takami H."/>
            <person name="Huang C."/>
            <person name="Hamasaki K."/>
        </authorList>
    </citation>
    <scope>NUCLEOTIDE SEQUENCE [LARGE SCALE GENOMIC DNA]</scope>
    <source>
        <strain evidence="2 3">CN-1</strain>
    </source>
</reference>
<name>A0ABM7RGR3_9BACT</name>
<evidence type="ECO:0000313" key="2">
    <source>
        <dbReference type="EMBL" id="BCX49038.1"/>
    </source>
</evidence>
<keyword evidence="3" id="KW-1185">Reference proteome</keyword>
<organism evidence="2 3">
    <name type="scientific">Haloferula helveola</name>
    <dbReference type="NCBI Taxonomy" id="490095"/>
    <lineage>
        <taxon>Bacteria</taxon>
        <taxon>Pseudomonadati</taxon>
        <taxon>Verrucomicrobiota</taxon>
        <taxon>Verrucomicrobiia</taxon>
        <taxon>Verrucomicrobiales</taxon>
        <taxon>Verrucomicrobiaceae</taxon>
        <taxon>Haloferula</taxon>
    </lineage>
</organism>